<dbReference type="AlphaFoldDB" id="A0A8T4J3Q4"/>
<gene>
    <name evidence="1" type="ORF">KDA82_25090</name>
</gene>
<dbReference type="EMBL" id="JAGSMN010000621">
    <property type="protein sequence ID" value="MBR7676224.1"/>
    <property type="molecule type" value="Genomic_DNA"/>
</dbReference>
<organism evidence="1 2">
    <name type="scientific">Streptomyces daliensis</name>
    <dbReference type="NCBI Taxonomy" id="299421"/>
    <lineage>
        <taxon>Bacteria</taxon>
        <taxon>Bacillati</taxon>
        <taxon>Actinomycetota</taxon>
        <taxon>Actinomycetes</taxon>
        <taxon>Kitasatosporales</taxon>
        <taxon>Streptomycetaceae</taxon>
        <taxon>Streptomyces</taxon>
    </lineage>
</organism>
<evidence type="ECO:0008006" key="3">
    <source>
        <dbReference type="Google" id="ProtNLM"/>
    </source>
</evidence>
<name>A0A8T4J3Q4_9ACTN</name>
<reference evidence="1" key="1">
    <citation type="submission" date="2021-04" db="EMBL/GenBank/DDBJ databases">
        <title>Sequencing of actinobacteria type strains.</title>
        <authorList>
            <person name="Nguyen G.-S."/>
            <person name="Wentzel A."/>
        </authorList>
    </citation>
    <scope>NUCLEOTIDE SEQUENCE</scope>
    <source>
        <strain evidence="1">DSM 42095</strain>
    </source>
</reference>
<evidence type="ECO:0000313" key="2">
    <source>
        <dbReference type="Proteomes" id="UP000675554"/>
    </source>
</evidence>
<keyword evidence="2" id="KW-1185">Reference proteome</keyword>
<dbReference type="Proteomes" id="UP000675554">
    <property type="component" value="Unassembled WGS sequence"/>
</dbReference>
<proteinExistence type="predicted"/>
<protein>
    <recommendedName>
        <fullName evidence="3">Methyltransferase</fullName>
    </recommendedName>
</protein>
<sequence length="71" mass="7738">MRPEALSALLRVTAPGGLVLVNTRDSYAESSGFASHVGELANAGRLDLLRHVEDAPYIGTERAQYWALRAR</sequence>
<accession>A0A8T4J3Q4</accession>
<evidence type="ECO:0000313" key="1">
    <source>
        <dbReference type="EMBL" id="MBR7676224.1"/>
    </source>
</evidence>
<comment type="caution">
    <text evidence="1">The sequence shown here is derived from an EMBL/GenBank/DDBJ whole genome shotgun (WGS) entry which is preliminary data.</text>
</comment>